<evidence type="ECO:0000313" key="2">
    <source>
        <dbReference type="Proteomes" id="UP001470230"/>
    </source>
</evidence>
<dbReference type="EMBL" id="JAPFFF010000006">
    <property type="protein sequence ID" value="KAK8887347.1"/>
    <property type="molecule type" value="Genomic_DNA"/>
</dbReference>
<name>A0ABR2K886_9EUKA</name>
<gene>
    <name evidence="1" type="ORF">M9Y10_038386</name>
</gene>
<reference evidence="1 2" key="1">
    <citation type="submission" date="2024-04" db="EMBL/GenBank/DDBJ databases">
        <title>Tritrichomonas musculus Genome.</title>
        <authorList>
            <person name="Alves-Ferreira E."/>
            <person name="Grigg M."/>
            <person name="Lorenzi H."/>
            <person name="Galac M."/>
        </authorList>
    </citation>
    <scope>NUCLEOTIDE SEQUENCE [LARGE SCALE GENOMIC DNA]</scope>
    <source>
        <strain evidence="1 2">EAF2021</strain>
    </source>
</reference>
<accession>A0ABR2K886</accession>
<organism evidence="1 2">
    <name type="scientific">Tritrichomonas musculus</name>
    <dbReference type="NCBI Taxonomy" id="1915356"/>
    <lineage>
        <taxon>Eukaryota</taxon>
        <taxon>Metamonada</taxon>
        <taxon>Parabasalia</taxon>
        <taxon>Tritrichomonadida</taxon>
        <taxon>Tritrichomonadidae</taxon>
        <taxon>Tritrichomonas</taxon>
    </lineage>
</organism>
<sequence>MIKAMTNLITKTQIINFCYLLNLPSMVFKDDLSTKIHDKLPVMLFQLKTFETLTNHQHYQYSIYSLTNTLFLAFLSYEMKYSDRVFLCHLAREICKRLYYRKEKIPLYNFEMKKQVIRDMLLTLCSFIDIFNGA</sequence>
<evidence type="ECO:0000313" key="1">
    <source>
        <dbReference type="EMBL" id="KAK8887347.1"/>
    </source>
</evidence>
<comment type="caution">
    <text evidence="1">The sequence shown here is derived from an EMBL/GenBank/DDBJ whole genome shotgun (WGS) entry which is preliminary data.</text>
</comment>
<protein>
    <submittedName>
        <fullName evidence="1">Uncharacterized protein</fullName>
    </submittedName>
</protein>
<dbReference type="Proteomes" id="UP001470230">
    <property type="component" value="Unassembled WGS sequence"/>
</dbReference>
<keyword evidence="2" id="KW-1185">Reference proteome</keyword>
<proteinExistence type="predicted"/>